<organism evidence="1">
    <name type="scientific">Siphoviridae sp. ctrpg19</name>
    <dbReference type="NCBI Taxonomy" id="2826481"/>
    <lineage>
        <taxon>Viruses</taxon>
        <taxon>Duplodnaviria</taxon>
        <taxon>Heunggongvirae</taxon>
        <taxon>Uroviricota</taxon>
        <taxon>Caudoviricetes</taxon>
    </lineage>
</organism>
<evidence type="ECO:0000313" key="1">
    <source>
        <dbReference type="EMBL" id="DAD82751.1"/>
    </source>
</evidence>
<sequence length="231" mass="25730">MSNGTTYTPRADLYNPKFTDATGKSSLSPTMGRYNRVPGKLLDNYIYFYHLPNEDRTDIGQFAVLPTYPTSYTDNLQSTFSSQSILARSAPIYSYSYSGPRSITINLQLHRDMMQQINLGVGNLKVELGDDYVSTLINKLQAVALPKYDFGNKLVNPPMVAVRFGNEFFIKGVVTGGINTTNTLPLLPNGKYSQVSVQFTINEVDPYDAETVVNYGSLRGLSTTLEKNLYK</sequence>
<accession>A0A8S5ML18</accession>
<protein>
    <submittedName>
        <fullName evidence="1">Uncharacterized protein</fullName>
    </submittedName>
</protein>
<dbReference type="EMBL" id="BK014923">
    <property type="protein sequence ID" value="DAD82751.1"/>
    <property type="molecule type" value="Genomic_DNA"/>
</dbReference>
<reference evidence="1" key="1">
    <citation type="journal article" date="2021" name="Proc. Natl. Acad. Sci. U.S.A.">
        <title>A Catalog of Tens of Thousands of Viruses from Human Metagenomes Reveals Hidden Associations with Chronic Diseases.</title>
        <authorList>
            <person name="Tisza M.J."/>
            <person name="Buck C.B."/>
        </authorList>
    </citation>
    <scope>NUCLEOTIDE SEQUENCE</scope>
    <source>
        <strain evidence="1">Ctrpg19</strain>
    </source>
</reference>
<name>A0A8S5ML18_9CAUD</name>
<proteinExistence type="predicted"/>